<name>A0A1E5VGK7_9POAL</name>
<dbReference type="PANTHER" id="PTHR31900:SF27">
    <property type="entry name" value="FBD DOMAIN-CONTAINING PROTEIN"/>
    <property type="match status" value="1"/>
</dbReference>
<dbReference type="Proteomes" id="UP000095767">
    <property type="component" value="Unassembled WGS sequence"/>
</dbReference>
<comment type="caution">
    <text evidence="3">The sequence shown here is derived from an EMBL/GenBank/DDBJ whole genome shotgun (WGS) entry which is preliminary data.</text>
</comment>
<keyword evidence="4" id="KW-1185">Reference proteome</keyword>
<evidence type="ECO:0000313" key="4">
    <source>
        <dbReference type="Proteomes" id="UP000095767"/>
    </source>
</evidence>
<feature type="region of interest" description="Disordered" evidence="1">
    <location>
        <begin position="447"/>
        <end position="494"/>
    </location>
</feature>
<protein>
    <recommendedName>
        <fullName evidence="2">F-box domain-containing protein</fullName>
    </recommendedName>
</protein>
<sequence>MASLHLEPSIPISSRYVAWSEELLHSKGEMEASSPRLKSRPAPAEDSETSLESLPSEIHERIVSHLPVRDAVRTSAVSRAWRRIWESAPGLAHDWGYGVDPAHADAVLARYSRPVRSFYFHLLEASFQRADDWVALLAGKGIQKLRLHFSQARDVGPHYMDVPIFSCRELTCLDLIGCDIPAAPISLAGFPNLTKLYLHGVGFPDNGVRGLEAMIAESPLLQLLWLDKLRFPEDEDVDEADGHGFEEWIIRAPNLRDLSIVSEYDNGWQIEELPYIETVEINSDNYTSNRDFVRLFTRVARVQNLILKMPERVSSALEGLSCSFENLNSLSLHTDFCFLSTILSIICLLKNAPVLKELFIEIFWDNLQYEEVGVDLLSAQWTDGPPLPKLKSVRMDRATCESNEMHFIEFVLSKARQLEEFRICADEDCSKSNEECLKPLHLRNPHNPTRFTGRPCAASTSTSTAPPRDQMEARHKRRSPSPDTADDAASRSPDSLPTEILEKIVSCLPIRDAVRTSAVSRAWRRLWESAPGLALEWDHGADPAAADAVLARYSRAVRSFRLCLYGVGFPENGVRGLEALIAESPLLEALCLDELRILEEDDSDEEFEFEEWVIQAPNLRELTIVSEYDYGWQIKDIPFIEEVKIRCPTFNWDFVKLLTGLARVSKLELNIPSRESNALEGLLCTFENLKDLSLCTDCCTLPNILSTLCLLKNAPSLEKLFFEVMLNGRQTFRPFVCIGFS</sequence>
<feature type="domain" description="F-box" evidence="2">
    <location>
        <begin position="48"/>
        <end position="84"/>
    </location>
</feature>
<dbReference type="OrthoDB" id="1155922at2759"/>
<dbReference type="PANTHER" id="PTHR31900">
    <property type="entry name" value="F-BOX/RNI SUPERFAMILY PROTEIN-RELATED"/>
    <property type="match status" value="1"/>
</dbReference>
<organism evidence="3 4">
    <name type="scientific">Dichanthelium oligosanthes</name>
    <dbReference type="NCBI Taxonomy" id="888268"/>
    <lineage>
        <taxon>Eukaryota</taxon>
        <taxon>Viridiplantae</taxon>
        <taxon>Streptophyta</taxon>
        <taxon>Embryophyta</taxon>
        <taxon>Tracheophyta</taxon>
        <taxon>Spermatophyta</taxon>
        <taxon>Magnoliopsida</taxon>
        <taxon>Liliopsida</taxon>
        <taxon>Poales</taxon>
        <taxon>Poaceae</taxon>
        <taxon>PACMAD clade</taxon>
        <taxon>Panicoideae</taxon>
        <taxon>Panicodae</taxon>
        <taxon>Paniceae</taxon>
        <taxon>Dichantheliinae</taxon>
        <taxon>Dichanthelium</taxon>
    </lineage>
</organism>
<accession>A0A1E5VGK7</accession>
<dbReference type="InterPro" id="IPR055411">
    <property type="entry name" value="LRR_FXL15/At3g58940/PEG3-like"/>
</dbReference>
<dbReference type="InterPro" id="IPR001810">
    <property type="entry name" value="F-box_dom"/>
</dbReference>
<evidence type="ECO:0000256" key="1">
    <source>
        <dbReference type="SAM" id="MobiDB-lite"/>
    </source>
</evidence>
<dbReference type="InterPro" id="IPR050232">
    <property type="entry name" value="FBL13/AtMIF1-like"/>
</dbReference>
<dbReference type="SUPFAM" id="SSF52047">
    <property type="entry name" value="RNI-like"/>
    <property type="match status" value="1"/>
</dbReference>
<reference evidence="3 4" key="1">
    <citation type="submission" date="2016-09" db="EMBL/GenBank/DDBJ databases">
        <title>The draft genome of Dichanthelium oligosanthes: A C3 panicoid grass species.</title>
        <authorList>
            <person name="Studer A.J."/>
            <person name="Schnable J.C."/>
            <person name="Brutnell T.P."/>
        </authorList>
    </citation>
    <scope>NUCLEOTIDE SEQUENCE [LARGE SCALE GENOMIC DNA]</scope>
    <source>
        <strain evidence="4">cv. Kellogg 1175</strain>
        <tissue evidence="3">Leaf</tissue>
    </source>
</reference>
<dbReference type="EMBL" id="LWDX02040091">
    <property type="protein sequence ID" value="OEL24259.1"/>
    <property type="molecule type" value="Genomic_DNA"/>
</dbReference>
<dbReference type="SUPFAM" id="SSF81383">
    <property type="entry name" value="F-box domain"/>
    <property type="match status" value="2"/>
</dbReference>
<dbReference type="STRING" id="888268.A0A1E5VGK7"/>
<dbReference type="Pfam" id="PF00646">
    <property type="entry name" value="F-box"/>
    <property type="match status" value="2"/>
</dbReference>
<feature type="domain" description="F-box" evidence="2">
    <location>
        <begin position="490"/>
        <end position="540"/>
    </location>
</feature>
<dbReference type="Pfam" id="PF24758">
    <property type="entry name" value="LRR_At5g56370"/>
    <property type="match status" value="1"/>
</dbReference>
<dbReference type="InterPro" id="IPR032675">
    <property type="entry name" value="LRR_dom_sf"/>
</dbReference>
<dbReference type="PROSITE" id="PS50181">
    <property type="entry name" value="FBOX"/>
    <property type="match status" value="2"/>
</dbReference>
<dbReference type="SMART" id="SM00256">
    <property type="entry name" value="FBOX"/>
    <property type="match status" value="2"/>
</dbReference>
<evidence type="ECO:0000259" key="2">
    <source>
        <dbReference type="PROSITE" id="PS50181"/>
    </source>
</evidence>
<dbReference type="Gene3D" id="1.20.1280.50">
    <property type="match status" value="2"/>
</dbReference>
<dbReference type="Gene3D" id="3.80.10.10">
    <property type="entry name" value="Ribonuclease Inhibitor"/>
    <property type="match status" value="2"/>
</dbReference>
<evidence type="ECO:0000313" key="3">
    <source>
        <dbReference type="EMBL" id="OEL24259.1"/>
    </source>
</evidence>
<dbReference type="InterPro" id="IPR036047">
    <property type="entry name" value="F-box-like_dom_sf"/>
</dbReference>
<gene>
    <name evidence="3" type="ORF">BAE44_0014724</name>
</gene>
<dbReference type="AlphaFoldDB" id="A0A1E5VGK7"/>
<feature type="region of interest" description="Disordered" evidence="1">
    <location>
        <begin position="28"/>
        <end position="53"/>
    </location>
</feature>
<proteinExistence type="predicted"/>